<dbReference type="Proteomes" id="UP001595640">
    <property type="component" value="Unassembled WGS sequence"/>
</dbReference>
<evidence type="ECO:0000313" key="8">
    <source>
        <dbReference type="Proteomes" id="UP001595640"/>
    </source>
</evidence>
<evidence type="ECO:0000256" key="3">
    <source>
        <dbReference type="ARBA" id="ARBA00022679"/>
    </source>
</evidence>
<accession>A0ABV7LW05</accession>
<sequence length="153" mass="17283">MTQRPERLTLDDLPGLVALEREGQSHPWSEALLHEAFVDERAQVWGLKMTDGLKGFAVFYRLPFDAELQAITVAPRMRRQGFATTLLETGIAQANAWGSERLLLEVRASNQAAIDMYRRAGFLRDGVRRGYYDSKEGREDAWLMSLRLAAGKA</sequence>
<comment type="subcellular location">
    <subcellularLocation>
        <location evidence="5">Cytoplasm</location>
    </subcellularLocation>
</comment>
<dbReference type="InterPro" id="IPR006464">
    <property type="entry name" value="AcTrfase_RimI/Ard1"/>
</dbReference>
<dbReference type="NCBIfam" id="TIGR01575">
    <property type="entry name" value="rimI"/>
    <property type="match status" value="1"/>
</dbReference>
<keyword evidence="7" id="KW-0687">Ribonucleoprotein</keyword>
<dbReference type="GO" id="GO:0008999">
    <property type="term" value="F:protein-N-terminal-alanine acetyltransferase activity"/>
    <property type="evidence" value="ECO:0007669"/>
    <property type="project" value="UniProtKB-EC"/>
</dbReference>
<feature type="domain" description="N-acetyltransferase" evidence="6">
    <location>
        <begin position="1"/>
        <end position="149"/>
    </location>
</feature>
<dbReference type="PANTHER" id="PTHR43420">
    <property type="entry name" value="ACETYLTRANSFERASE"/>
    <property type="match status" value="1"/>
</dbReference>
<proteinExistence type="inferred from homology"/>
<evidence type="ECO:0000256" key="2">
    <source>
        <dbReference type="ARBA" id="ARBA00022490"/>
    </source>
</evidence>
<dbReference type="EMBL" id="JBHRUH010000003">
    <property type="protein sequence ID" value="MFC3290757.1"/>
    <property type="molecule type" value="Genomic_DNA"/>
</dbReference>
<protein>
    <recommendedName>
        <fullName evidence="5">[Ribosomal protein bS18]-alanine N-acetyltransferase</fullName>
        <ecNumber evidence="5">2.3.1.266</ecNumber>
    </recommendedName>
</protein>
<comment type="caution">
    <text evidence="7">The sequence shown here is derived from an EMBL/GenBank/DDBJ whole genome shotgun (WGS) entry which is preliminary data.</text>
</comment>
<name>A0ABV7LW05_9GAMM</name>
<comment type="function">
    <text evidence="5">Acetylates the N-terminal alanine of ribosomal protein bS18.</text>
</comment>
<reference evidence="8" key="1">
    <citation type="journal article" date="2019" name="Int. J. Syst. Evol. Microbiol.">
        <title>The Global Catalogue of Microorganisms (GCM) 10K type strain sequencing project: providing services to taxonomists for standard genome sequencing and annotation.</title>
        <authorList>
            <consortium name="The Broad Institute Genomics Platform"/>
            <consortium name="The Broad Institute Genome Sequencing Center for Infectious Disease"/>
            <person name="Wu L."/>
            <person name="Ma J."/>
        </authorList>
    </citation>
    <scope>NUCLEOTIDE SEQUENCE [LARGE SCALE GENOMIC DNA]</scope>
    <source>
        <strain evidence="8">KCTC 12847</strain>
    </source>
</reference>
<keyword evidence="3 7" id="KW-0808">Transferase</keyword>
<keyword evidence="7" id="KW-0689">Ribosomal protein</keyword>
<dbReference type="PROSITE" id="PS51186">
    <property type="entry name" value="GNAT"/>
    <property type="match status" value="1"/>
</dbReference>
<organism evidence="7 8">
    <name type="scientific">Modicisalibacter luteus</name>
    <dbReference type="NCBI Taxonomy" id="453962"/>
    <lineage>
        <taxon>Bacteria</taxon>
        <taxon>Pseudomonadati</taxon>
        <taxon>Pseudomonadota</taxon>
        <taxon>Gammaproteobacteria</taxon>
        <taxon>Oceanospirillales</taxon>
        <taxon>Halomonadaceae</taxon>
        <taxon>Modicisalibacter</taxon>
    </lineage>
</organism>
<dbReference type="SUPFAM" id="SSF55729">
    <property type="entry name" value="Acyl-CoA N-acyltransferases (Nat)"/>
    <property type="match status" value="1"/>
</dbReference>
<dbReference type="InterPro" id="IPR050680">
    <property type="entry name" value="YpeA/RimI_acetyltransf"/>
</dbReference>
<dbReference type="EC" id="2.3.1.266" evidence="5"/>
<keyword evidence="4 7" id="KW-0012">Acyltransferase</keyword>
<evidence type="ECO:0000256" key="5">
    <source>
        <dbReference type="RuleBase" id="RU363094"/>
    </source>
</evidence>
<dbReference type="RefSeq" id="WP_229804288.1">
    <property type="nucleotide sequence ID" value="NZ_BMXD01000008.1"/>
</dbReference>
<evidence type="ECO:0000313" key="7">
    <source>
        <dbReference type="EMBL" id="MFC3290757.1"/>
    </source>
</evidence>
<evidence type="ECO:0000256" key="4">
    <source>
        <dbReference type="ARBA" id="ARBA00023315"/>
    </source>
</evidence>
<evidence type="ECO:0000256" key="1">
    <source>
        <dbReference type="ARBA" id="ARBA00005395"/>
    </source>
</evidence>
<dbReference type="CDD" id="cd04301">
    <property type="entry name" value="NAT_SF"/>
    <property type="match status" value="1"/>
</dbReference>
<gene>
    <name evidence="7" type="primary">rimI</name>
    <name evidence="7" type="ORF">ACFOEI_01575</name>
</gene>
<dbReference type="InterPro" id="IPR016181">
    <property type="entry name" value="Acyl_CoA_acyltransferase"/>
</dbReference>
<evidence type="ECO:0000259" key="6">
    <source>
        <dbReference type="PROSITE" id="PS51186"/>
    </source>
</evidence>
<dbReference type="InterPro" id="IPR000182">
    <property type="entry name" value="GNAT_dom"/>
</dbReference>
<keyword evidence="2 5" id="KW-0963">Cytoplasm</keyword>
<dbReference type="Gene3D" id="3.40.630.30">
    <property type="match status" value="1"/>
</dbReference>
<comment type="catalytic activity">
    <reaction evidence="5">
        <text>N-terminal L-alanyl-[ribosomal protein bS18] + acetyl-CoA = N-terminal N(alpha)-acetyl-L-alanyl-[ribosomal protein bS18] + CoA + H(+)</text>
        <dbReference type="Rhea" id="RHEA:43756"/>
        <dbReference type="Rhea" id="RHEA-COMP:10676"/>
        <dbReference type="Rhea" id="RHEA-COMP:10677"/>
        <dbReference type="ChEBI" id="CHEBI:15378"/>
        <dbReference type="ChEBI" id="CHEBI:57287"/>
        <dbReference type="ChEBI" id="CHEBI:57288"/>
        <dbReference type="ChEBI" id="CHEBI:64718"/>
        <dbReference type="ChEBI" id="CHEBI:83683"/>
        <dbReference type="EC" id="2.3.1.266"/>
    </reaction>
</comment>
<dbReference type="PANTHER" id="PTHR43420:SF51">
    <property type="entry name" value="PEPTIDYL-LYSINE N-ACETYLTRANSFERASE YIAC"/>
    <property type="match status" value="1"/>
</dbReference>
<comment type="similarity">
    <text evidence="1 5">Belongs to the acetyltransferase family. RimI subfamily.</text>
</comment>
<dbReference type="Pfam" id="PF00583">
    <property type="entry name" value="Acetyltransf_1"/>
    <property type="match status" value="1"/>
</dbReference>
<keyword evidence="8" id="KW-1185">Reference proteome</keyword>
<dbReference type="GO" id="GO:0005840">
    <property type="term" value="C:ribosome"/>
    <property type="evidence" value="ECO:0007669"/>
    <property type="project" value="UniProtKB-KW"/>
</dbReference>